<dbReference type="InterPro" id="IPR050626">
    <property type="entry name" value="Peptidase_M16"/>
</dbReference>
<feature type="region of interest" description="Disordered" evidence="2">
    <location>
        <begin position="1122"/>
        <end position="1148"/>
    </location>
</feature>
<feature type="compositionally biased region" description="Basic and acidic residues" evidence="2">
    <location>
        <begin position="1754"/>
        <end position="1788"/>
    </location>
</feature>
<gene>
    <name evidence="3" type="ORF">BESB_075390</name>
</gene>
<dbReference type="RefSeq" id="XP_029218396.1">
    <property type="nucleotide sequence ID" value="XM_029365912.1"/>
</dbReference>
<keyword evidence="4" id="KW-1185">Reference proteome</keyword>
<feature type="region of interest" description="Disordered" evidence="2">
    <location>
        <begin position="271"/>
        <end position="353"/>
    </location>
</feature>
<feature type="compositionally biased region" description="Basic and acidic residues" evidence="2">
    <location>
        <begin position="86"/>
        <end position="105"/>
    </location>
</feature>
<feature type="compositionally biased region" description="Basic and acidic residues" evidence="2">
    <location>
        <begin position="1341"/>
        <end position="1372"/>
    </location>
</feature>
<dbReference type="Proteomes" id="UP000224006">
    <property type="component" value="Unassembled WGS sequence"/>
</dbReference>
<dbReference type="SUPFAM" id="SSF63411">
    <property type="entry name" value="LuxS/MPP-like metallohydrolase"/>
    <property type="match status" value="1"/>
</dbReference>
<dbReference type="GeneID" id="40312465"/>
<feature type="region of interest" description="Disordered" evidence="2">
    <location>
        <begin position="1561"/>
        <end position="1616"/>
    </location>
</feature>
<feature type="compositionally biased region" description="Basic and acidic residues" evidence="2">
    <location>
        <begin position="499"/>
        <end position="508"/>
    </location>
</feature>
<feature type="compositionally biased region" description="Basic and acidic residues" evidence="2">
    <location>
        <begin position="592"/>
        <end position="606"/>
    </location>
</feature>
<feature type="region of interest" description="Disordered" evidence="2">
    <location>
        <begin position="1516"/>
        <end position="1535"/>
    </location>
</feature>
<keyword evidence="1" id="KW-0479">Metal-binding</keyword>
<evidence type="ECO:0000256" key="1">
    <source>
        <dbReference type="ARBA" id="ARBA00022723"/>
    </source>
</evidence>
<evidence type="ECO:0000313" key="3">
    <source>
        <dbReference type="EMBL" id="PFH34387.1"/>
    </source>
</evidence>
<feature type="compositionally biased region" description="Basic and acidic residues" evidence="2">
    <location>
        <begin position="1013"/>
        <end position="1028"/>
    </location>
</feature>
<feature type="compositionally biased region" description="Basic and acidic residues" evidence="2">
    <location>
        <begin position="112"/>
        <end position="141"/>
    </location>
</feature>
<dbReference type="PANTHER" id="PTHR43690">
    <property type="entry name" value="NARDILYSIN"/>
    <property type="match status" value="1"/>
</dbReference>
<feature type="compositionally biased region" description="Low complexity" evidence="2">
    <location>
        <begin position="285"/>
        <end position="304"/>
    </location>
</feature>
<dbReference type="EMBL" id="NWUJ01000007">
    <property type="protein sequence ID" value="PFH34387.1"/>
    <property type="molecule type" value="Genomic_DNA"/>
</dbReference>
<accession>A0A2A9MFJ0</accession>
<dbReference type="KEGG" id="bbes:BESB_075390"/>
<dbReference type="PANTHER" id="PTHR43690:SF18">
    <property type="entry name" value="INSULIN-DEGRADING ENZYME-RELATED"/>
    <property type="match status" value="1"/>
</dbReference>
<feature type="region of interest" description="Disordered" evidence="2">
    <location>
        <begin position="75"/>
        <end position="142"/>
    </location>
</feature>
<sequence>LANGMEILLLADPLQLRSAPSHVSLSVAGGFLHDPAHLPGLATLAGHLVFNNYVPVSSPPSYGLFSSSASSRAHAASEHFPTTHARSRDTKEAEAEQADAEHEGDTETLPPDTREEDGMREAGRAEEGPERRRRDERRGGECCEEDELQGFYPSLDAFLFANNAAEPLHFSTGEFASSLSYSVPAPALSASLRQLRHVLLHPNITEASVGVGVIQLLQQQQKQVRKRRSEPYWRKASILKNHVFNPAHTTSRFHVGSTDLLFLLLHHQQQTATLRRPRPEGAGGARDASSSASSSPGSAPAGPAAKDDASEDEVATAREEGEGVHEGGEDGFSGAWRGSEGRERGGGASSRQPPAQFERVALPMVQHLSVWLRNEHIPSLVWDWHDQFYVANAFKLVISTPGSVEDLDRLTRRIQRLFGSFRSNPELAQAFTCDAHADTPFFSSAKEAERVAREEAEALRAVMQARRDDGDLRRARDAQDRPMRQEGDYRRAGAGAEDWGSRRTEGRKGRNSAGAPFFQPTRVPQVACLATPSATLGEGASETCADQTGSAAGSREASTGNSATHADSGAAAEKEKTPRKGNAPDSGVPPEEDSRRKRDDPRAVPVARHCDLKKEVLMEPATDHEHSVDFVFVFEKPHPEWNVFDAKYVVDVLGSEGPGSLISQLRQQGLADAIDVEAEESRCYSTLRVSVEIKDYNVNHTALTLIGSALFSYLRFIRESPLDRAFVESRVRMYRLAFDAHVPPLPPRPPLPSALGTARPLLASHASNPASSPGQAGARFSPQEEAAYLAADLQEVSSPDRVFTEQWLFENVKKPSLERYIDQLKPDNLILMISSPLVVPLCTLVSSFFGIPFAVNPLDATQELTWSALASLPADRALLLGRRTGFSLPLVSFFLPPDARLTAGHHLNADEEDAARRAGPPSARAETGEAVLSSSASAEAEEEEARALFFARPVPRLLSFDADDAEEAGQPLGAERCRGRCELFHLPYRVEKQDPPRASVTLLLNYAQPNPKPFDDPRELAETREDARQGGAPASSDARHDRLLSAAEFREKALGLMGLYVATVKEMLHEVTVYASMAEISFSVEADPSAPRVEVHVEGVSAVLPALTELIVKGLVEGSPGPPVELSDAASPAEPADASPSWSVPSEGLPPLPSSFACRDERRDACAQFLDIAAFSRVKHEKLEEIRQGSSDLPTCLSDVVSDALLRSRVPLSRRRQFELVKHAGISEVEDAGAMLKGKVFLQALVTGDISAAAAKGLVARVATRLQLSRAPAIEELTSEPVISMQHMAFPAFLQRQLRVRGSRALPALPRYRWRLVYDSAPESNLCTALLPAASTAGRTLRGEERDRKTPLNARQHDSREEPLRRREETKQTKRGGKNKSGDDGPRHGAADPRGEDGLSGLFLRISTLRIELGKLTDAQLAMATILEVLLAYPMYRHVCALEGACHSLSFSLHQEAAGVSYFRLELRAYDMPACIAVERAEAWLFTQAGIYSRGVSATLEPSAFSSSRGAPPASLWRASGLEPESASAGEGATYPADGETVLLRRDFFKTYYSHSQAAGAVAGEQGYPPASSRTEREEAAAGRRDERSERTQRQGSGTRRNVPAPPAFPPTAATGIAFSAGPLGALATSVPGGAEGRWRAAEASGETRNSSPAGSSHGARAPPAGAGLSPQAERAEDLFRSDASFLAAAFDPRQHRGFGEPGFFALMDPERFQKAKDTAESALLMLYPWEAEHVQRRRRRARKSASVGSAGRDPTREAPQEEDREYSHTEDKPRGGGERGPKGDVFRGRPFIPADVQMFVHEIRRRSYLFARREQVARHIQGLTLEDAQDFLLNFVILAPWLLIELSDSPTLLDDEGFKREPGATDGIGGMLTAGSETCAHTEDYYLDRSMPDMTTLETGGSSNPLWRLRNSWVDVESVKDFRKAATKSYSLGSPLLYRSGLHLTMDFIGMQELDPSD</sequence>
<name>A0A2A9MFJ0_BESBE</name>
<feature type="region of interest" description="Disordered" evidence="2">
    <location>
        <begin position="1739"/>
        <end position="1789"/>
    </location>
</feature>
<feature type="compositionally biased region" description="Basic and acidic residues" evidence="2">
    <location>
        <begin position="467"/>
        <end position="491"/>
    </location>
</feature>
<feature type="region of interest" description="Disordered" evidence="2">
    <location>
        <begin position="1007"/>
        <end position="1039"/>
    </location>
</feature>
<evidence type="ECO:0000313" key="4">
    <source>
        <dbReference type="Proteomes" id="UP000224006"/>
    </source>
</evidence>
<feature type="compositionally biased region" description="Basic and acidic residues" evidence="2">
    <location>
        <begin position="1574"/>
        <end position="1593"/>
    </location>
</feature>
<organism evidence="3 4">
    <name type="scientific">Besnoitia besnoiti</name>
    <name type="common">Apicomplexan protozoan</name>
    <dbReference type="NCBI Taxonomy" id="94643"/>
    <lineage>
        <taxon>Eukaryota</taxon>
        <taxon>Sar</taxon>
        <taxon>Alveolata</taxon>
        <taxon>Apicomplexa</taxon>
        <taxon>Conoidasida</taxon>
        <taxon>Coccidia</taxon>
        <taxon>Eucoccidiorida</taxon>
        <taxon>Eimeriorina</taxon>
        <taxon>Sarcocystidae</taxon>
        <taxon>Besnoitia</taxon>
    </lineage>
</organism>
<feature type="non-terminal residue" evidence="3">
    <location>
        <position position="1"/>
    </location>
</feature>
<feature type="compositionally biased region" description="Low complexity" evidence="2">
    <location>
        <begin position="917"/>
        <end position="937"/>
    </location>
</feature>
<feature type="region of interest" description="Disordered" evidence="2">
    <location>
        <begin position="911"/>
        <end position="937"/>
    </location>
</feature>
<dbReference type="VEuPathDB" id="ToxoDB:BESB_075390"/>
<feature type="compositionally biased region" description="Basic and acidic residues" evidence="2">
    <location>
        <begin position="1380"/>
        <end position="1396"/>
    </location>
</feature>
<protein>
    <submittedName>
        <fullName evidence="3">Uncharacterized protein</fullName>
    </submittedName>
</protein>
<feature type="region of interest" description="Disordered" evidence="2">
    <location>
        <begin position="538"/>
        <end position="606"/>
    </location>
</feature>
<proteinExistence type="predicted"/>
<dbReference type="Gene3D" id="3.30.830.10">
    <property type="entry name" value="Metalloenzyme, LuxS/M16 peptidase-like"/>
    <property type="match status" value="3"/>
</dbReference>
<dbReference type="OrthoDB" id="331318at2759"/>
<feature type="region of interest" description="Disordered" evidence="2">
    <location>
        <begin position="467"/>
        <end position="518"/>
    </location>
</feature>
<evidence type="ECO:0000256" key="2">
    <source>
        <dbReference type="SAM" id="MobiDB-lite"/>
    </source>
</evidence>
<dbReference type="InterPro" id="IPR011249">
    <property type="entry name" value="Metalloenz_LuxS/M16"/>
</dbReference>
<feature type="compositionally biased region" description="Low complexity" evidence="2">
    <location>
        <begin position="1127"/>
        <end position="1143"/>
    </location>
</feature>
<feature type="compositionally biased region" description="Basic and acidic residues" evidence="2">
    <location>
        <begin position="315"/>
        <end position="328"/>
    </location>
</feature>
<feature type="region of interest" description="Disordered" evidence="2">
    <location>
        <begin position="1637"/>
        <end position="1675"/>
    </location>
</feature>
<feature type="region of interest" description="Disordered" evidence="2">
    <location>
        <begin position="1337"/>
        <end position="1396"/>
    </location>
</feature>
<dbReference type="GO" id="GO:0046872">
    <property type="term" value="F:metal ion binding"/>
    <property type="evidence" value="ECO:0007669"/>
    <property type="project" value="UniProtKB-KW"/>
</dbReference>
<feature type="compositionally biased region" description="Polar residues" evidence="2">
    <location>
        <begin position="544"/>
        <end position="565"/>
    </location>
</feature>
<comment type="caution">
    <text evidence="3">The sequence shown here is derived from an EMBL/GenBank/DDBJ whole genome shotgun (WGS) entry which is preliminary data.</text>
</comment>
<reference evidence="3 4" key="1">
    <citation type="submission" date="2017-09" db="EMBL/GenBank/DDBJ databases">
        <title>Genome sequencing of Besnoitia besnoiti strain Bb-Ger1.</title>
        <authorList>
            <person name="Schares G."/>
            <person name="Venepally P."/>
            <person name="Lorenzi H.A."/>
        </authorList>
    </citation>
    <scope>NUCLEOTIDE SEQUENCE [LARGE SCALE GENOMIC DNA]</scope>
    <source>
        <strain evidence="3 4">Bb-Ger1</strain>
    </source>
</reference>